<dbReference type="Pfam" id="PF08028">
    <property type="entry name" value="Acyl-CoA_dh_2"/>
    <property type="match status" value="1"/>
</dbReference>
<evidence type="ECO:0000256" key="1">
    <source>
        <dbReference type="ARBA" id="ARBA00023002"/>
    </source>
</evidence>
<dbReference type="InterPro" id="IPR037069">
    <property type="entry name" value="AcylCoA_DH/ox_N_sf"/>
</dbReference>
<organism evidence="3 4">
    <name type="scientific">Mycobacterium syngnathidarum</name>
    <dbReference type="NCBI Taxonomy" id="1908205"/>
    <lineage>
        <taxon>Bacteria</taxon>
        <taxon>Bacillati</taxon>
        <taxon>Actinomycetota</taxon>
        <taxon>Actinomycetes</taxon>
        <taxon>Mycobacteriales</taxon>
        <taxon>Mycobacteriaceae</taxon>
        <taxon>Mycobacterium</taxon>
    </lineage>
</organism>
<dbReference type="GO" id="GO:0050660">
    <property type="term" value="F:flavin adenine dinucleotide binding"/>
    <property type="evidence" value="ECO:0007669"/>
    <property type="project" value="InterPro"/>
</dbReference>
<comment type="caution">
    <text evidence="3">The sequence shown here is derived from an EMBL/GenBank/DDBJ whole genome shotgun (WGS) entry which is preliminary data.</text>
</comment>
<evidence type="ECO:0000313" key="4">
    <source>
        <dbReference type="Proteomes" id="UP000179636"/>
    </source>
</evidence>
<accession>A0A1S1KFB8</accession>
<dbReference type="OrthoDB" id="3404950at2"/>
<evidence type="ECO:0000313" key="3">
    <source>
        <dbReference type="EMBL" id="OHU06721.1"/>
    </source>
</evidence>
<dbReference type="Gene3D" id="1.20.140.10">
    <property type="entry name" value="Butyryl-CoA Dehydrogenase, subunit A, domain 3"/>
    <property type="match status" value="1"/>
</dbReference>
<sequence>MRDKGVSMRGVEMTGDVLDGIDENAERLQALGLVNETLGRLDIRTVDALRESGVMHMLQPAEFGGIETHPGDFAEAVLEISRLDGAAGWVAGSVGVPPWALASADRRLRDEVWEADSDVWIASAHTPAGVLLPVDGGYRLSGEWRSVAAIDHCEWVVVGARVVGTGDADGLGYSLVPQDDLHIVEESGDAIGLIGAGSKSITIDDAFVPGHRLLNHNSIVDGTAAGHAGLRNPIYHIPLSTIAPLGITAAVIGMAEGALAHHVEAVGVEGPVEEHAAAEIRASRLALLDTLTASFNRVLDGPIYPGMRARARRDQIAAARRAVRAVDEIVCQSSVEALHRTSPLQRFWRDAHVGFAMVVGESKTVAP</sequence>
<gene>
    <name evidence="3" type="ORF">BKG61_05625</name>
</gene>
<evidence type="ECO:0000259" key="2">
    <source>
        <dbReference type="Pfam" id="PF08028"/>
    </source>
</evidence>
<dbReference type="SUPFAM" id="SSF56645">
    <property type="entry name" value="Acyl-CoA dehydrogenase NM domain-like"/>
    <property type="match status" value="1"/>
</dbReference>
<dbReference type="Proteomes" id="UP000179636">
    <property type="component" value="Unassembled WGS sequence"/>
</dbReference>
<dbReference type="InterPro" id="IPR013107">
    <property type="entry name" value="Acyl-CoA_DH_C"/>
</dbReference>
<dbReference type="GO" id="GO:0016627">
    <property type="term" value="F:oxidoreductase activity, acting on the CH-CH group of donors"/>
    <property type="evidence" value="ECO:0007669"/>
    <property type="project" value="InterPro"/>
</dbReference>
<feature type="domain" description="Acyl-CoA dehydrogenase C-terminal" evidence="2">
    <location>
        <begin position="275"/>
        <end position="354"/>
    </location>
</feature>
<dbReference type="EMBL" id="MLHV01000004">
    <property type="protein sequence ID" value="OHU06721.1"/>
    <property type="molecule type" value="Genomic_DNA"/>
</dbReference>
<dbReference type="InterPro" id="IPR009100">
    <property type="entry name" value="AcylCoA_DH/oxidase_NM_dom_sf"/>
</dbReference>
<dbReference type="AlphaFoldDB" id="A0A1S1KFB8"/>
<dbReference type="InterPro" id="IPR046373">
    <property type="entry name" value="Acyl-CoA_Oxase/DH_mid-dom_sf"/>
</dbReference>
<dbReference type="PIRSF" id="PIRSF016578">
    <property type="entry name" value="HsaA"/>
    <property type="match status" value="1"/>
</dbReference>
<dbReference type="Gene3D" id="1.10.540.10">
    <property type="entry name" value="Acyl-CoA dehydrogenase/oxidase, N-terminal domain"/>
    <property type="match status" value="1"/>
</dbReference>
<reference evidence="3 4" key="1">
    <citation type="submission" date="2016-10" db="EMBL/GenBank/DDBJ databases">
        <title>Evaluation of Human, Animal and Environmental Mycobacterium chelonae Isolates by Core Genome Phylogenomic Analysis, Targeted Gene Comparison, and Anti-microbial Susceptibility Patterns: A Tale of Mistaken Identities.</title>
        <authorList>
            <person name="Fogelson S.B."/>
            <person name="Camus A.C."/>
            <person name="Lorenz W."/>
            <person name="Vasireddy R."/>
            <person name="Vasireddy S."/>
            <person name="Smith T."/>
            <person name="Brown-Elliott B.A."/>
            <person name="Wallace R.J.Jr."/>
            <person name="Hasan N.A."/>
            <person name="Reischl U."/>
            <person name="Sanchez S."/>
        </authorList>
    </citation>
    <scope>NUCLEOTIDE SEQUENCE [LARGE SCALE GENOMIC DNA]</scope>
    <source>
        <strain evidence="3 4">24999</strain>
    </source>
</reference>
<name>A0A1S1KFB8_9MYCO</name>
<dbReference type="STRING" id="1908205.BKG60_21665"/>
<proteinExistence type="predicted"/>
<keyword evidence="1" id="KW-0560">Oxidoreductase</keyword>
<dbReference type="Gene3D" id="2.40.110.10">
    <property type="entry name" value="Butyryl-CoA Dehydrogenase, subunit A, domain 2"/>
    <property type="match status" value="1"/>
</dbReference>
<keyword evidence="4" id="KW-1185">Reference proteome</keyword>
<protein>
    <recommendedName>
        <fullName evidence="2">Acyl-CoA dehydrogenase C-terminal domain-containing protein</fullName>
    </recommendedName>
</protein>